<protein>
    <recommendedName>
        <fullName evidence="3">Sodium channel modifier 1</fullName>
    </recommendedName>
</protein>
<evidence type="ECO:0000256" key="3">
    <source>
        <dbReference type="ARBA" id="ARBA00020620"/>
    </source>
</evidence>
<name>A0A9Q0FLA0_9ROSI</name>
<dbReference type="GO" id="GO:0008380">
    <property type="term" value="P:RNA splicing"/>
    <property type="evidence" value="ECO:0007669"/>
    <property type="project" value="UniProtKB-KW"/>
</dbReference>
<dbReference type="Proteomes" id="UP001141552">
    <property type="component" value="Unassembled WGS sequence"/>
</dbReference>
<feature type="domain" description="Sodium channel modifier 1 zinc-finger" evidence="11">
    <location>
        <begin position="43"/>
        <end position="69"/>
    </location>
</feature>
<dbReference type="GO" id="GO:0005681">
    <property type="term" value="C:spliceosomal complex"/>
    <property type="evidence" value="ECO:0007669"/>
    <property type="project" value="UniProtKB-KW"/>
</dbReference>
<dbReference type="EMBL" id="JAKUCV010004911">
    <property type="protein sequence ID" value="KAJ4833592.1"/>
    <property type="molecule type" value="Genomic_DNA"/>
</dbReference>
<dbReference type="InterPro" id="IPR031625">
    <property type="entry name" value="SCNM1_acidic"/>
</dbReference>
<comment type="subcellular location">
    <subcellularLocation>
        <location evidence="1">Nucleus speckle</location>
    </subcellularLocation>
    <subcellularLocation>
        <location evidence="2">Nucleus</location>
        <location evidence="2">Nucleoplasm</location>
    </subcellularLocation>
</comment>
<keyword evidence="14" id="KW-1185">Reference proteome</keyword>
<evidence type="ECO:0000256" key="2">
    <source>
        <dbReference type="ARBA" id="ARBA00004642"/>
    </source>
</evidence>
<keyword evidence="5" id="KW-0479">Metal-binding</keyword>
<dbReference type="AlphaFoldDB" id="A0A9Q0FLA0"/>
<evidence type="ECO:0000256" key="9">
    <source>
        <dbReference type="ARBA" id="ARBA00023187"/>
    </source>
</evidence>
<evidence type="ECO:0000256" key="7">
    <source>
        <dbReference type="ARBA" id="ARBA00022771"/>
    </source>
</evidence>
<evidence type="ECO:0000256" key="10">
    <source>
        <dbReference type="ARBA" id="ARBA00023242"/>
    </source>
</evidence>
<organism evidence="13 14">
    <name type="scientific">Turnera subulata</name>
    <dbReference type="NCBI Taxonomy" id="218843"/>
    <lineage>
        <taxon>Eukaryota</taxon>
        <taxon>Viridiplantae</taxon>
        <taxon>Streptophyta</taxon>
        <taxon>Embryophyta</taxon>
        <taxon>Tracheophyta</taxon>
        <taxon>Spermatophyta</taxon>
        <taxon>Magnoliopsida</taxon>
        <taxon>eudicotyledons</taxon>
        <taxon>Gunneridae</taxon>
        <taxon>Pentapetalae</taxon>
        <taxon>rosids</taxon>
        <taxon>fabids</taxon>
        <taxon>Malpighiales</taxon>
        <taxon>Passifloraceae</taxon>
        <taxon>Turnera</taxon>
    </lineage>
</organism>
<dbReference type="InterPro" id="IPR031622">
    <property type="entry name" value="Znf-SCNM1"/>
</dbReference>
<dbReference type="GO" id="GO:0008270">
    <property type="term" value="F:zinc ion binding"/>
    <property type="evidence" value="ECO:0007669"/>
    <property type="project" value="UniProtKB-KW"/>
</dbReference>
<dbReference type="Pfam" id="PF15805">
    <property type="entry name" value="SCNM1_acidic"/>
    <property type="match status" value="1"/>
</dbReference>
<gene>
    <name evidence="13" type="ORF">Tsubulata_009207</name>
</gene>
<accession>A0A9Q0FLA0</accession>
<dbReference type="PANTHER" id="PTHR32297">
    <property type="entry name" value="SODIUM CHANNEL MODIFIER 1"/>
    <property type="match status" value="1"/>
</dbReference>
<keyword evidence="9" id="KW-0508">mRNA splicing</keyword>
<reference evidence="13" key="1">
    <citation type="submission" date="2022-02" db="EMBL/GenBank/DDBJ databases">
        <authorList>
            <person name="Henning P.M."/>
            <person name="McCubbin A.G."/>
            <person name="Shore J.S."/>
        </authorList>
    </citation>
    <scope>NUCLEOTIDE SEQUENCE</scope>
    <source>
        <strain evidence="13">F60SS</strain>
        <tissue evidence="13">Leaves</tissue>
    </source>
</reference>
<keyword evidence="7" id="KW-0863">Zinc-finger</keyword>
<sequence>MSVFGGDSWGREAQHRKTRVDDLFIQGVDASSYKKLSSGKYACLVCPHNPILDTPLMLSMHCKGSRHLASAVRLKEKELRRQNEISKRIALSDSAVGPANSGNPSKRVKLAVEKPLIEQTRKVASGVLLKEAAQQNCRNQSCNVELSEGQSKNVETNSVGTIPCQTIEVSKELLAQQQLDFRERRERELKFTEAGWKRDCHGRWYKDENVEFDSDEEDPNICLG</sequence>
<evidence type="ECO:0000256" key="4">
    <source>
        <dbReference type="ARBA" id="ARBA00022664"/>
    </source>
</evidence>
<evidence type="ECO:0000313" key="14">
    <source>
        <dbReference type="Proteomes" id="UP001141552"/>
    </source>
</evidence>
<dbReference type="Pfam" id="PF15803">
    <property type="entry name" value="zf-SCNM1"/>
    <property type="match status" value="1"/>
</dbReference>
<dbReference type="GO" id="GO:0016607">
    <property type="term" value="C:nuclear speck"/>
    <property type="evidence" value="ECO:0007669"/>
    <property type="project" value="UniProtKB-SubCell"/>
</dbReference>
<evidence type="ECO:0000256" key="5">
    <source>
        <dbReference type="ARBA" id="ARBA00022723"/>
    </source>
</evidence>
<evidence type="ECO:0000256" key="1">
    <source>
        <dbReference type="ARBA" id="ARBA00004324"/>
    </source>
</evidence>
<keyword evidence="10" id="KW-0539">Nucleus</keyword>
<evidence type="ECO:0000259" key="11">
    <source>
        <dbReference type="Pfam" id="PF15803"/>
    </source>
</evidence>
<dbReference type="OrthoDB" id="1924550at2759"/>
<dbReference type="InterPro" id="IPR033570">
    <property type="entry name" value="SCNM1"/>
</dbReference>
<dbReference type="PANTHER" id="PTHR32297:SF1">
    <property type="entry name" value="SODIUM CHANNEL MODIFIER 1"/>
    <property type="match status" value="1"/>
</dbReference>
<keyword evidence="8" id="KW-0862">Zinc</keyword>
<evidence type="ECO:0000256" key="6">
    <source>
        <dbReference type="ARBA" id="ARBA00022728"/>
    </source>
</evidence>
<reference evidence="13" key="2">
    <citation type="journal article" date="2023" name="Plants (Basel)">
        <title>Annotation of the Turnera subulata (Passifloraceae) Draft Genome Reveals the S-Locus Evolved after the Divergence of Turneroideae from Passifloroideae in a Stepwise Manner.</title>
        <authorList>
            <person name="Henning P.M."/>
            <person name="Roalson E.H."/>
            <person name="Mir W."/>
            <person name="McCubbin A.G."/>
            <person name="Shore J.S."/>
        </authorList>
    </citation>
    <scope>NUCLEOTIDE SEQUENCE</scope>
    <source>
        <strain evidence="13">F60SS</strain>
    </source>
</reference>
<feature type="domain" description="Sodium channel modifier 1 acidic C-terminal" evidence="12">
    <location>
        <begin position="183"/>
        <end position="220"/>
    </location>
</feature>
<evidence type="ECO:0000313" key="13">
    <source>
        <dbReference type="EMBL" id="KAJ4833592.1"/>
    </source>
</evidence>
<evidence type="ECO:0000259" key="12">
    <source>
        <dbReference type="Pfam" id="PF15805"/>
    </source>
</evidence>
<evidence type="ECO:0000256" key="8">
    <source>
        <dbReference type="ARBA" id="ARBA00022833"/>
    </source>
</evidence>
<comment type="caution">
    <text evidence="13">The sequence shown here is derived from an EMBL/GenBank/DDBJ whole genome shotgun (WGS) entry which is preliminary data.</text>
</comment>
<proteinExistence type="predicted"/>
<keyword evidence="4" id="KW-0507">mRNA processing</keyword>
<dbReference type="GO" id="GO:0006397">
    <property type="term" value="P:mRNA processing"/>
    <property type="evidence" value="ECO:0007669"/>
    <property type="project" value="UniProtKB-KW"/>
</dbReference>
<keyword evidence="6" id="KW-0747">Spliceosome</keyword>